<dbReference type="Proteomes" id="UP001055072">
    <property type="component" value="Unassembled WGS sequence"/>
</dbReference>
<comment type="caution">
    <text evidence="1">The sequence shown here is derived from an EMBL/GenBank/DDBJ whole genome shotgun (WGS) entry which is preliminary data.</text>
</comment>
<proteinExistence type="predicted"/>
<organism evidence="1 2">
    <name type="scientific">Irpex rosettiformis</name>
    <dbReference type="NCBI Taxonomy" id="378272"/>
    <lineage>
        <taxon>Eukaryota</taxon>
        <taxon>Fungi</taxon>
        <taxon>Dikarya</taxon>
        <taxon>Basidiomycota</taxon>
        <taxon>Agaricomycotina</taxon>
        <taxon>Agaricomycetes</taxon>
        <taxon>Polyporales</taxon>
        <taxon>Irpicaceae</taxon>
        <taxon>Irpex</taxon>
    </lineage>
</organism>
<evidence type="ECO:0000313" key="1">
    <source>
        <dbReference type="EMBL" id="KAI0088293.1"/>
    </source>
</evidence>
<name>A0ACB8U1Y0_9APHY</name>
<reference evidence="1" key="1">
    <citation type="journal article" date="2021" name="Environ. Microbiol.">
        <title>Gene family expansions and transcriptome signatures uncover fungal adaptations to wood decay.</title>
        <authorList>
            <person name="Hage H."/>
            <person name="Miyauchi S."/>
            <person name="Viragh M."/>
            <person name="Drula E."/>
            <person name="Min B."/>
            <person name="Chaduli D."/>
            <person name="Navarro D."/>
            <person name="Favel A."/>
            <person name="Norest M."/>
            <person name="Lesage-Meessen L."/>
            <person name="Balint B."/>
            <person name="Merenyi Z."/>
            <person name="de Eugenio L."/>
            <person name="Morin E."/>
            <person name="Martinez A.T."/>
            <person name="Baldrian P."/>
            <person name="Stursova M."/>
            <person name="Martinez M.J."/>
            <person name="Novotny C."/>
            <person name="Magnuson J.K."/>
            <person name="Spatafora J.W."/>
            <person name="Maurice S."/>
            <person name="Pangilinan J."/>
            <person name="Andreopoulos W."/>
            <person name="LaButti K."/>
            <person name="Hundley H."/>
            <person name="Na H."/>
            <person name="Kuo A."/>
            <person name="Barry K."/>
            <person name="Lipzen A."/>
            <person name="Henrissat B."/>
            <person name="Riley R."/>
            <person name="Ahrendt S."/>
            <person name="Nagy L.G."/>
            <person name="Grigoriev I.V."/>
            <person name="Martin F."/>
            <person name="Rosso M.N."/>
        </authorList>
    </citation>
    <scope>NUCLEOTIDE SEQUENCE</scope>
    <source>
        <strain evidence="1">CBS 384.51</strain>
    </source>
</reference>
<accession>A0ACB8U1Y0</accession>
<dbReference type="EMBL" id="MU274914">
    <property type="protein sequence ID" value="KAI0088293.1"/>
    <property type="molecule type" value="Genomic_DNA"/>
</dbReference>
<sequence length="945" mass="104388">MQTSYALISIYKQRITALDRAIHHPPRQGAQQQHQQPPRAVEYRRLLQRFRQFLSEEEKFWTQLVLRFRRHFALDESQTALTTLGVVPESEPDSKIAASVLPTTPAQRDGRIAIMSKALVCLGDIARYKELYNEAGGRPRAGHEDGPPAAASTSRSGRGRRGGGPAQADFMALPRLRNYDRAQSCYEQARLLLPFDGNPSHQLAILSSYQKDVFGSLVHYYRALCVRTPYETAAENLSTVLNKAFEQYQAKGLIREQEKQAEAANGTHSVPRLRVEAFKEKVVVLHSMWGMNIDEAKELGEKVVEDFASLVADRILPIDMISKVVVLLQGALWKHRMLRRPSNGEKRSARLSATESQIVTHLIATHRVLLENGSIELTEAPPEDAVEHDLAQRITATFRRTLPALRMTGKWLRSNTRYISQTRKNSPTSQDDGSGVKEFGKGKEKRSNNTPPVVIGGIEKFWSEYSRFCDALINAFPVEQLPELKTQLEEDIELTGFLPLRKYMYGSDGKPPGSRVALTDAHGERDGSSDSHSSQERLVGRDQVHPNEEQLMRIADILLDAKAVADDENTPITFNGSSFLIEDLRASGGPPLTTLQDKQRHPTTNYSQPLVESRELPSYLPTPSELDDDNVSLTTRTDDDPVRDAFSRVIDGPDNDYGSDEELIVWQPSARLSPKQDPVFSVSPKSPMGKGNTLSPRRLDAEKSPPLVVPPTTAEDILNSITRSPGTSHHTRNSSLPPVSLPLLGNSIWSTSTNAGTPHYSRTTVALGNGLSYSPQTIPPSPQVSATVSHNTLASPSRWQSTLPAASALPNYSGGSALNGFITNQPLHGIHQRVASQPAIPSRSSTLSSLPPQRHSDLLDPSLYSHRQATLNDPGNPKGSDFFGRLPPIGYTGAYSPAPNVNSYYRQSQPDFYDVGAPAQQLRREQNLHSPFPTSTISNIWGSPG</sequence>
<keyword evidence="2" id="KW-1185">Reference proteome</keyword>
<evidence type="ECO:0000313" key="2">
    <source>
        <dbReference type="Proteomes" id="UP001055072"/>
    </source>
</evidence>
<gene>
    <name evidence="1" type="ORF">BDY19DRAFT_950147</name>
</gene>
<protein>
    <submittedName>
        <fullName evidence="1">Uncharacterized protein</fullName>
    </submittedName>
</protein>